<organism evidence="2 3">
    <name type="scientific">Ditylenchus dipsaci</name>
    <dbReference type="NCBI Taxonomy" id="166011"/>
    <lineage>
        <taxon>Eukaryota</taxon>
        <taxon>Metazoa</taxon>
        <taxon>Ecdysozoa</taxon>
        <taxon>Nematoda</taxon>
        <taxon>Chromadorea</taxon>
        <taxon>Rhabditida</taxon>
        <taxon>Tylenchina</taxon>
        <taxon>Tylenchomorpha</taxon>
        <taxon>Sphaerularioidea</taxon>
        <taxon>Anguinidae</taxon>
        <taxon>Anguininae</taxon>
        <taxon>Ditylenchus</taxon>
    </lineage>
</organism>
<dbReference type="PANTHER" id="PTHR21523">
    <property type="match status" value="1"/>
</dbReference>
<proteinExistence type="predicted"/>
<evidence type="ECO:0000313" key="2">
    <source>
        <dbReference type="Proteomes" id="UP000887574"/>
    </source>
</evidence>
<keyword evidence="2" id="KW-1185">Reference proteome</keyword>
<feature type="compositionally biased region" description="Basic and acidic residues" evidence="1">
    <location>
        <begin position="542"/>
        <end position="560"/>
    </location>
</feature>
<evidence type="ECO:0000256" key="1">
    <source>
        <dbReference type="SAM" id="MobiDB-lite"/>
    </source>
</evidence>
<dbReference type="InterPro" id="IPR006954">
    <property type="entry name" value="Mlt-10-like"/>
</dbReference>
<dbReference type="Pfam" id="PF04870">
    <property type="entry name" value="Moulting_cycle"/>
    <property type="match status" value="1"/>
</dbReference>
<feature type="region of interest" description="Disordered" evidence="1">
    <location>
        <begin position="540"/>
        <end position="560"/>
    </location>
</feature>
<sequence>MQMVTQFLQRRHGVKDVRTEKFAFDPSKVDAFFHRAALMVLLRAKAKAILAELPEVERAVFNENCSGANRPVSLAKCLVRLFHIRDSLKEKDQSLPVAPFVGLFDFSKTLWNMSSSDESFEDERIIAPRQRVFRLRTVVTDPTQFRDCERNLCRYLYIVKLHDDSMWSVEQLGNEVQNILQASGVDPRKFSILSPKILSIFSNKDENEKYDKRPGLLSPELLSFQNNTGLFSLPQLLGMFSLDKKETLGWLDLMLEMTGAGRSIQLLLDRSANQMKQLEEKLYPSILMQKVVDRRWEMLRSSLTPSQQQALESRGSESVAHTSAVLREKQLELKIQELAKIEDFLKAQTVRRKRDANDIASKMSQLVDALPEISSQVDTGHNIVGGESPDAEHGTDFPKLHVLSPRAFIAAIFSPLAFGAKILSPTAFHGEVGSPEAFTAYVLNPEVLMAEILSPRAFEARVLSPKSLVIQVLSPVAMSPRVGSPESAAVVVLSPNILAPRINSSETYMVEVLSPHILGGEHHSSEETSDLLGGLIHVIGGKKPEHDKSHHEQSDHNTTG</sequence>
<dbReference type="AlphaFoldDB" id="A0A915CQQ0"/>
<reference evidence="3" key="1">
    <citation type="submission" date="2022-11" db="UniProtKB">
        <authorList>
            <consortium name="WormBaseParasite"/>
        </authorList>
    </citation>
    <scope>IDENTIFICATION</scope>
</reference>
<name>A0A915CQQ0_9BILA</name>
<protein>
    <submittedName>
        <fullName evidence="3">Uncharacterized protein</fullName>
    </submittedName>
</protein>
<accession>A0A915CQQ0</accession>
<dbReference type="WBParaSite" id="jg11119">
    <property type="protein sequence ID" value="jg11119"/>
    <property type="gene ID" value="jg11119"/>
</dbReference>
<dbReference type="PANTHER" id="PTHR21523:SF38">
    <property type="entry name" value="MLT-TEN (MLT-10) RELATED"/>
    <property type="match status" value="1"/>
</dbReference>
<dbReference type="Proteomes" id="UP000887574">
    <property type="component" value="Unplaced"/>
</dbReference>
<evidence type="ECO:0000313" key="3">
    <source>
        <dbReference type="WBParaSite" id="jg11119"/>
    </source>
</evidence>